<dbReference type="EMBL" id="DS235271">
    <property type="protein sequence ID" value="EEB14216.1"/>
    <property type="molecule type" value="Genomic_DNA"/>
</dbReference>
<keyword evidence="5" id="KW-1185">Reference proteome</keyword>
<dbReference type="Proteomes" id="UP000009046">
    <property type="component" value="Unassembled WGS sequence"/>
</dbReference>
<sequence length="241" mass="27011">MHTRYFSGALIFLRTLDLAANSNVQDAFVIAVEQQARERLERLSALKRIKPVDMTKLSKQLNQIPTTDHQKEINGFIEKSPIYVTSINSEYKSNNNNISNNNNNNNNNTSSLKSDRGSKITIDENNKGERGLNDKGIVLDNDNKSDDIDVTSELELKQDLNDEKKLNKVFDNQTRTCSGVGSVSDVNRHSPFENGRTEVLIGQDGNSLLRTTNTTNTTNTTTTAVVENNRLLIEDPDVQLR</sequence>
<organism>
    <name type="scientific">Pediculus humanus subsp. corporis</name>
    <name type="common">Body louse</name>
    <dbReference type="NCBI Taxonomy" id="121224"/>
    <lineage>
        <taxon>Eukaryota</taxon>
        <taxon>Metazoa</taxon>
        <taxon>Ecdysozoa</taxon>
        <taxon>Arthropoda</taxon>
        <taxon>Hexapoda</taxon>
        <taxon>Insecta</taxon>
        <taxon>Pterygota</taxon>
        <taxon>Neoptera</taxon>
        <taxon>Paraneoptera</taxon>
        <taxon>Psocodea</taxon>
        <taxon>Troctomorpha</taxon>
        <taxon>Phthiraptera</taxon>
        <taxon>Anoplura</taxon>
        <taxon>Pediculidae</taxon>
        <taxon>Pediculus</taxon>
    </lineage>
</organism>
<protein>
    <submittedName>
        <fullName evidence="3 4">Uncharacterized protein</fullName>
    </submittedName>
</protein>
<gene>
    <name evidence="4" type="primary">8229578</name>
    <name evidence="3" type="ORF">Phum_PHUM287320</name>
</gene>
<evidence type="ECO:0000256" key="2">
    <source>
        <dbReference type="SAM" id="SignalP"/>
    </source>
</evidence>
<reference evidence="3" key="1">
    <citation type="submission" date="2007-04" db="EMBL/GenBank/DDBJ databases">
        <title>Annotation of Pediculus humanus corporis strain USDA.</title>
        <authorList>
            <person name="Kirkness E."/>
            <person name="Hannick L."/>
            <person name="Hass B."/>
            <person name="Bruggner R."/>
            <person name="Lawson D."/>
            <person name="Bidwell S."/>
            <person name="Joardar V."/>
            <person name="Caler E."/>
            <person name="Walenz B."/>
            <person name="Inman J."/>
            <person name="Schobel S."/>
            <person name="Galinsky K."/>
            <person name="Amedeo P."/>
            <person name="Strausberg R."/>
        </authorList>
    </citation>
    <scope>NUCLEOTIDE SEQUENCE</scope>
    <source>
        <strain evidence="3">USDA</strain>
    </source>
</reference>
<dbReference type="CTD" id="8229578"/>
<evidence type="ECO:0000313" key="4">
    <source>
        <dbReference type="EnsemblMetazoa" id="PHUM287320-PA"/>
    </source>
</evidence>
<reference evidence="3" key="2">
    <citation type="submission" date="2007-04" db="EMBL/GenBank/DDBJ databases">
        <title>The genome of the human body louse.</title>
        <authorList>
            <consortium name="The Human Body Louse Genome Consortium"/>
            <person name="Kirkness E."/>
            <person name="Walenz B."/>
            <person name="Hass B."/>
            <person name="Bruggner R."/>
            <person name="Strausberg R."/>
        </authorList>
    </citation>
    <scope>NUCLEOTIDE SEQUENCE</scope>
    <source>
        <strain evidence="3">USDA</strain>
    </source>
</reference>
<dbReference type="InParanoid" id="E0VLG0"/>
<dbReference type="STRING" id="121224.E0VLG0"/>
<dbReference type="KEGG" id="phu:Phum_PHUM287320"/>
<dbReference type="eggNOG" id="KOG0609">
    <property type="taxonomic scope" value="Eukaryota"/>
</dbReference>
<dbReference type="EnsemblMetazoa" id="PHUM287320-RA">
    <property type="protein sequence ID" value="PHUM287320-PA"/>
    <property type="gene ID" value="PHUM287320"/>
</dbReference>
<feature type="signal peptide" evidence="2">
    <location>
        <begin position="1"/>
        <end position="21"/>
    </location>
</feature>
<dbReference type="RefSeq" id="XP_002426954.1">
    <property type="nucleotide sequence ID" value="XM_002426909.1"/>
</dbReference>
<dbReference type="GeneID" id="8229578"/>
<feature type="compositionally biased region" description="Basic and acidic residues" evidence="1">
    <location>
        <begin position="113"/>
        <end position="133"/>
    </location>
</feature>
<evidence type="ECO:0000256" key="1">
    <source>
        <dbReference type="SAM" id="MobiDB-lite"/>
    </source>
</evidence>
<feature type="chain" id="PRO_5014570139" evidence="2">
    <location>
        <begin position="22"/>
        <end position="241"/>
    </location>
</feature>
<evidence type="ECO:0000313" key="5">
    <source>
        <dbReference type="Proteomes" id="UP000009046"/>
    </source>
</evidence>
<proteinExistence type="predicted"/>
<feature type="region of interest" description="Disordered" evidence="1">
    <location>
        <begin position="94"/>
        <end position="145"/>
    </location>
</feature>
<reference evidence="4" key="3">
    <citation type="submission" date="2020-05" db="UniProtKB">
        <authorList>
            <consortium name="EnsemblMetazoa"/>
        </authorList>
    </citation>
    <scope>IDENTIFICATION</scope>
    <source>
        <strain evidence="4">USDA</strain>
    </source>
</reference>
<name>E0VLG0_PEDHC</name>
<dbReference type="OrthoDB" id="43580at2759"/>
<dbReference type="AlphaFoldDB" id="E0VLG0"/>
<dbReference type="VEuPathDB" id="VectorBase:PHUM287320"/>
<dbReference type="EMBL" id="AAZO01003336">
    <property type="status" value="NOT_ANNOTATED_CDS"/>
    <property type="molecule type" value="Genomic_DNA"/>
</dbReference>
<accession>E0VLG0</accession>
<evidence type="ECO:0000313" key="3">
    <source>
        <dbReference type="EMBL" id="EEB14216.1"/>
    </source>
</evidence>
<keyword evidence="2" id="KW-0732">Signal</keyword>
<dbReference type="HOGENOM" id="CLU_1152914_0_0_1"/>
<feature type="compositionally biased region" description="Low complexity" evidence="1">
    <location>
        <begin position="94"/>
        <end position="111"/>
    </location>
</feature>